<dbReference type="AlphaFoldDB" id="A0AAD2CGI7"/>
<reference evidence="2" key="1">
    <citation type="submission" date="2023-08" db="EMBL/GenBank/DDBJ databases">
        <authorList>
            <person name="Audoor S."/>
            <person name="Bilcke G."/>
        </authorList>
    </citation>
    <scope>NUCLEOTIDE SEQUENCE</scope>
</reference>
<organism evidence="2 3">
    <name type="scientific">Cylindrotheca closterium</name>
    <dbReference type="NCBI Taxonomy" id="2856"/>
    <lineage>
        <taxon>Eukaryota</taxon>
        <taxon>Sar</taxon>
        <taxon>Stramenopiles</taxon>
        <taxon>Ochrophyta</taxon>
        <taxon>Bacillariophyta</taxon>
        <taxon>Bacillariophyceae</taxon>
        <taxon>Bacillariophycidae</taxon>
        <taxon>Bacillariales</taxon>
        <taxon>Bacillariaceae</taxon>
        <taxon>Cylindrotheca</taxon>
    </lineage>
</organism>
<feature type="transmembrane region" description="Helical" evidence="1">
    <location>
        <begin position="89"/>
        <end position="109"/>
    </location>
</feature>
<keyword evidence="1" id="KW-0812">Transmembrane</keyword>
<accession>A0AAD2CGI7</accession>
<feature type="transmembrane region" description="Helical" evidence="1">
    <location>
        <begin position="172"/>
        <end position="192"/>
    </location>
</feature>
<proteinExistence type="predicted"/>
<evidence type="ECO:0000256" key="1">
    <source>
        <dbReference type="SAM" id="Phobius"/>
    </source>
</evidence>
<evidence type="ECO:0000313" key="3">
    <source>
        <dbReference type="Proteomes" id="UP001295423"/>
    </source>
</evidence>
<name>A0AAD2CGI7_9STRA</name>
<sequence length="214" mass="24517">MPPRVIRVSEQADQLTYWALLGALGHASGHFLLSNAKRYQFLPPGDVTFLDDLRQSSFLVGLGKAGPGYPLFWIPLVKTYMRNTAGNRVALIALLINVGSLIVPSRFGFSYTQAVLFGGMSIDQIFFVPHEKQQTLEYALWPLMTTLPNGAWAWFECMACSTNPWMMQYGHILYDAYMVSSYTLFYLFFWWMEYRKQQQQQQPGLDVVDAKKVM</sequence>
<dbReference type="Proteomes" id="UP001295423">
    <property type="component" value="Unassembled WGS sequence"/>
</dbReference>
<keyword evidence="3" id="KW-1185">Reference proteome</keyword>
<gene>
    <name evidence="2" type="ORF">CYCCA115_LOCUS2688</name>
</gene>
<keyword evidence="1" id="KW-1133">Transmembrane helix</keyword>
<comment type="caution">
    <text evidence="2">The sequence shown here is derived from an EMBL/GenBank/DDBJ whole genome shotgun (WGS) entry which is preliminary data.</text>
</comment>
<feature type="transmembrane region" description="Helical" evidence="1">
    <location>
        <begin position="15"/>
        <end position="33"/>
    </location>
</feature>
<protein>
    <submittedName>
        <fullName evidence="2">Uncharacterized protein</fullName>
    </submittedName>
</protein>
<keyword evidence="1" id="KW-0472">Membrane</keyword>
<dbReference type="EMBL" id="CAKOGP040000202">
    <property type="protein sequence ID" value="CAJ1932095.1"/>
    <property type="molecule type" value="Genomic_DNA"/>
</dbReference>
<evidence type="ECO:0000313" key="2">
    <source>
        <dbReference type="EMBL" id="CAJ1932095.1"/>
    </source>
</evidence>